<accession>A0A2A2G7H0</accession>
<dbReference type="EMBL" id="NSKE01000013">
    <property type="protein sequence ID" value="PAU92812.1"/>
    <property type="molecule type" value="Genomic_DNA"/>
</dbReference>
<dbReference type="Gene3D" id="2.30.30.240">
    <property type="entry name" value="PRC-barrel domain"/>
    <property type="match status" value="1"/>
</dbReference>
<dbReference type="Pfam" id="PF05239">
    <property type="entry name" value="PRC"/>
    <property type="match status" value="1"/>
</dbReference>
<name>A0A2A2G7H0_9BACT</name>
<dbReference type="PANTHER" id="PTHR36505">
    <property type="entry name" value="BLR1072 PROTEIN"/>
    <property type="match status" value="1"/>
</dbReference>
<evidence type="ECO:0000259" key="1">
    <source>
        <dbReference type="Pfam" id="PF05239"/>
    </source>
</evidence>
<dbReference type="RefSeq" id="WP_095607665.1">
    <property type="nucleotide sequence ID" value="NZ_NSKE01000013.1"/>
</dbReference>
<keyword evidence="3" id="KW-1185">Reference proteome</keyword>
<evidence type="ECO:0000313" key="2">
    <source>
        <dbReference type="EMBL" id="PAU92812.1"/>
    </source>
</evidence>
<comment type="caution">
    <text evidence="2">The sequence shown here is derived from an EMBL/GenBank/DDBJ whole genome shotgun (WGS) entry which is preliminary data.</text>
</comment>
<sequence length="122" mass="14105">MMNNMLSATAITGTKVKNNRNEDIGKIQDLMINLEEGNIEYAVLSFGGFLGMGDKYFAVPMQALHFIRKDDDHIIKMDVTKEKLENAPGFDKDNWPMEARSEFIDNVYKHYGYERPQKLVRK</sequence>
<dbReference type="SUPFAM" id="SSF50346">
    <property type="entry name" value="PRC-barrel domain"/>
    <property type="match status" value="1"/>
</dbReference>
<dbReference type="InterPro" id="IPR011033">
    <property type="entry name" value="PRC_barrel-like_sf"/>
</dbReference>
<dbReference type="PANTHER" id="PTHR36505:SF1">
    <property type="entry name" value="BLR1072 PROTEIN"/>
    <property type="match status" value="1"/>
</dbReference>
<evidence type="ECO:0000313" key="3">
    <source>
        <dbReference type="Proteomes" id="UP000218831"/>
    </source>
</evidence>
<reference evidence="2 3" key="1">
    <citation type="submission" date="2017-08" db="EMBL/GenBank/DDBJ databases">
        <title>Aliifodinibius alkalisoli sp. nov., isolated from saline alkaline soil.</title>
        <authorList>
            <person name="Liu D."/>
            <person name="Zhang G."/>
        </authorList>
    </citation>
    <scope>NUCLEOTIDE SEQUENCE [LARGE SCALE GENOMIC DNA]</scope>
    <source>
        <strain evidence="2 3">WN023</strain>
    </source>
</reference>
<dbReference type="InterPro" id="IPR027275">
    <property type="entry name" value="PRC-brl_dom"/>
</dbReference>
<dbReference type="OrthoDB" id="286778at2"/>
<protein>
    <submittedName>
        <fullName evidence="2">Photosystem reaction center subunit H</fullName>
    </submittedName>
</protein>
<proteinExistence type="predicted"/>
<gene>
    <name evidence="2" type="ORF">CK503_15080</name>
</gene>
<feature type="domain" description="PRC-barrel" evidence="1">
    <location>
        <begin position="5"/>
        <end position="75"/>
    </location>
</feature>
<dbReference type="Proteomes" id="UP000218831">
    <property type="component" value="Unassembled WGS sequence"/>
</dbReference>
<dbReference type="AlphaFoldDB" id="A0A2A2G7H0"/>
<organism evidence="2 3">
    <name type="scientific">Fodinibius salipaludis</name>
    <dbReference type="NCBI Taxonomy" id="2032627"/>
    <lineage>
        <taxon>Bacteria</taxon>
        <taxon>Pseudomonadati</taxon>
        <taxon>Balneolota</taxon>
        <taxon>Balneolia</taxon>
        <taxon>Balneolales</taxon>
        <taxon>Balneolaceae</taxon>
        <taxon>Fodinibius</taxon>
    </lineage>
</organism>